<accession>A0A4Y7RRH5</accession>
<dbReference type="Gene3D" id="3.30.160.250">
    <property type="match status" value="1"/>
</dbReference>
<dbReference type="AlphaFoldDB" id="A0A4Y7RRH5"/>
<dbReference type="Pfam" id="PF05534">
    <property type="entry name" value="HicB"/>
    <property type="match status" value="1"/>
</dbReference>
<dbReference type="SUPFAM" id="SSF143100">
    <property type="entry name" value="TTHA1013/TTHA0281-like"/>
    <property type="match status" value="1"/>
</dbReference>
<evidence type="ECO:0000313" key="1">
    <source>
        <dbReference type="EMBL" id="TEB11319.1"/>
    </source>
</evidence>
<name>A0A4Y7RRH5_9FIRM</name>
<protein>
    <recommendedName>
        <fullName evidence="3">Toxin-antitoxin system HicB family antitoxin</fullName>
    </recommendedName>
</protein>
<evidence type="ECO:0000313" key="2">
    <source>
        <dbReference type="Proteomes" id="UP000297597"/>
    </source>
</evidence>
<evidence type="ECO:0008006" key="3">
    <source>
        <dbReference type="Google" id="ProtNLM"/>
    </source>
</evidence>
<dbReference type="Gene3D" id="1.10.1220.10">
    <property type="entry name" value="Met repressor-like"/>
    <property type="match status" value="1"/>
</dbReference>
<keyword evidence="2" id="KW-1185">Reference proteome</keyword>
<gene>
    <name evidence="1" type="ORF">Pmgp_01682</name>
</gene>
<dbReference type="InterPro" id="IPR035069">
    <property type="entry name" value="TTHA1013/TTHA0281-like"/>
</dbReference>
<dbReference type="Proteomes" id="UP000297597">
    <property type="component" value="Unassembled WGS sequence"/>
</dbReference>
<dbReference type="SUPFAM" id="SSF47598">
    <property type="entry name" value="Ribbon-helix-helix"/>
    <property type="match status" value="1"/>
</dbReference>
<dbReference type="InterPro" id="IPR010985">
    <property type="entry name" value="Ribbon_hlx_hlx"/>
</dbReference>
<dbReference type="EMBL" id="QFFZ01000015">
    <property type="protein sequence ID" value="TEB11319.1"/>
    <property type="molecule type" value="Genomic_DNA"/>
</dbReference>
<dbReference type="InterPro" id="IPR013321">
    <property type="entry name" value="Arc_rbn_hlx_hlx"/>
</dbReference>
<reference evidence="1 2" key="1">
    <citation type="journal article" date="2018" name="Environ. Microbiol.">
        <title>Novel energy conservation strategies and behaviour of Pelotomaculum schinkii driving syntrophic propionate catabolism.</title>
        <authorList>
            <person name="Hidalgo-Ahumada C.A.P."/>
            <person name="Nobu M.K."/>
            <person name="Narihiro T."/>
            <person name="Tamaki H."/>
            <person name="Liu W.T."/>
            <person name="Kamagata Y."/>
            <person name="Stams A.J.M."/>
            <person name="Imachi H."/>
            <person name="Sousa D.Z."/>
        </authorList>
    </citation>
    <scope>NUCLEOTIDE SEQUENCE [LARGE SCALE GENOMIC DNA]</scope>
    <source>
        <strain evidence="1 2">MGP</strain>
    </source>
</reference>
<comment type="caution">
    <text evidence="1">The sequence shown here is derived from an EMBL/GenBank/DDBJ whole genome shotgun (WGS) entry which is preliminary data.</text>
</comment>
<dbReference type="GO" id="GO:0006355">
    <property type="term" value="P:regulation of DNA-templated transcription"/>
    <property type="evidence" value="ECO:0007669"/>
    <property type="project" value="InterPro"/>
</dbReference>
<proteinExistence type="predicted"/>
<dbReference type="InterPro" id="IPR049389">
    <property type="entry name" value="TTHA0281-like"/>
</dbReference>
<dbReference type="Pfam" id="PF21748">
    <property type="entry name" value="UPF0150"/>
    <property type="match status" value="1"/>
</dbReference>
<organism evidence="1 2">
    <name type="scientific">Pelotomaculum propionicicum</name>
    <dbReference type="NCBI Taxonomy" id="258475"/>
    <lineage>
        <taxon>Bacteria</taxon>
        <taxon>Bacillati</taxon>
        <taxon>Bacillota</taxon>
        <taxon>Clostridia</taxon>
        <taxon>Eubacteriales</taxon>
        <taxon>Desulfotomaculaceae</taxon>
        <taxon>Pelotomaculum</taxon>
    </lineage>
</organism>
<sequence length="138" mass="15718">MSGMCSEGSENNLIAENPCGTMEKKSVDYYMNLPYNFLIRSLSDESGNYYYGQVLELDGCQSHGDSFEEASRNLREAMKGWLSVKLEHGDHIPEPVNDDNYSGKFIVRVPKSLHRRLAIEAQKEGISLNQYLVYKLSR</sequence>
<dbReference type="InterPro" id="IPR008651">
    <property type="entry name" value="Uncharacterised_HicB"/>
</dbReference>